<keyword evidence="5" id="KW-1185">Reference proteome</keyword>
<feature type="compositionally biased region" description="Gly residues" evidence="1">
    <location>
        <begin position="251"/>
        <end position="261"/>
    </location>
</feature>
<dbReference type="KEGG" id="arev:RVR_1936"/>
<evidence type="ECO:0000313" key="5">
    <source>
        <dbReference type="Proteomes" id="UP000595703"/>
    </source>
</evidence>
<proteinExistence type="predicted"/>
<evidence type="ECO:0000256" key="1">
    <source>
        <dbReference type="SAM" id="MobiDB-lite"/>
    </source>
</evidence>
<dbReference type="InterPro" id="IPR048202">
    <property type="entry name" value="SCO1860-like"/>
</dbReference>
<dbReference type="NCBIfam" id="NF041527">
    <property type="entry name" value="SCO1860_LAETG"/>
    <property type="match status" value="1"/>
</dbReference>
<name>A0A7U3UQ03_9ACTN</name>
<evidence type="ECO:0000313" key="4">
    <source>
        <dbReference type="EMBL" id="BBA96580.1"/>
    </source>
</evidence>
<feature type="compositionally biased region" description="Low complexity" evidence="1">
    <location>
        <begin position="310"/>
        <end position="329"/>
    </location>
</feature>
<dbReference type="AlphaFoldDB" id="A0A7U3UQ03"/>
<reference evidence="4 5" key="4">
    <citation type="journal article" date="2020" name="Sci. Rep.">
        <title>beta-carboline chemical signals induce reveromycin production through a LuxR family regulator in Streptomyces sp. SN-593.</title>
        <authorList>
            <person name="Panthee S."/>
            <person name="Kito N."/>
            <person name="Hayashi T."/>
            <person name="Shimizu T."/>
            <person name="Ishikawa J."/>
            <person name="Hamamoto H."/>
            <person name="Osada H."/>
            <person name="Takahashi S."/>
        </authorList>
    </citation>
    <scope>NUCLEOTIDE SEQUENCE [LARGE SCALE GENOMIC DNA]</scope>
    <source>
        <strain evidence="4 5">SN-593</strain>
    </source>
</reference>
<evidence type="ECO:0000256" key="3">
    <source>
        <dbReference type="SAM" id="SignalP"/>
    </source>
</evidence>
<feature type="region of interest" description="Disordered" evidence="1">
    <location>
        <begin position="240"/>
        <end position="361"/>
    </location>
</feature>
<keyword evidence="3" id="KW-0732">Signal</keyword>
<feature type="transmembrane region" description="Helical" evidence="2">
    <location>
        <begin position="362"/>
        <end position="381"/>
    </location>
</feature>
<gene>
    <name evidence="4" type="ORF">RVR_1936</name>
</gene>
<reference evidence="4 5" key="1">
    <citation type="journal article" date="2010" name="J. Bacteriol.">
        <title>Biochemical characterization of a novel indole prenyltransferase from Streptomyces sp. SN-593.</title>
        <authorList>
            <person name="Takahashi S."/>
            <person name="Takagi H."/>
            <person name="Toyoda A."/>
            <person name="Uramoto M."/>
            <person name="Nogawa T."/>
            <person name="Ueki M."/>
            <person name="Sakaki Y."/>
            <person name="Osada H."/>
        </authorList>
    </citation>
    <scope>NUCLEOTIDE SEQUENCE [LARGE SCALE GENOMIC DNA]</scope>
    <source>
        <strain evidence="4 5">SN-593</strain>
    </source>
</reference>
<reference evidence="4 5" key="3">
    <citation type="journal article" date="2011" name="Nat. Chem. Biol.">
        <title>Reveromycin A biosynthesis uses RevG and RevJ for stereospecific spiroacetal formation.</title>
        <authorList>
            <person name="Takahashi S."/>
            <person name="Toyoda A."/>
            <person name="Sekiyama Y."/>
            <person name="Takagi H."/>
            <person name="Nogawa T."/>
            <person name="Uramoto M."/>
            <person name="Suzuki R."/>
            <person name="Koshino H."/>
            <person name="Kumano T."/>
            <person name="Panthee S."/>
            <person name="Dairi T."/>
            <person name="Ishikawa J."/>
            <person name="Ikeda H."/>
            <person name="Sakaki Y."/>
            <person name="Osada H."/>
        </authorList>
    </citation>
    <scope>NUCLEOTIDE SEQUENCE [LARGE SCALE GENOMIC DNA]</scope>
    <source>
        <strain evidence="4 5">SN-593</strain>
    </source>
</reference>
<keyword evidence="2" id="KW-1133">Transmembrane helix</keyword>
<dbReference type="NCBIfam" id="NF040603">
    <property type="entry name" value="choice_anch_P"/>
    <property type="match status" value="1"/>
</dbReference>
<feature type="compositionally biased region" description="Gly residues" evidence="1">
    <location>
        <begin position="269"/>
        <end position="309"/>
    </location>
</feature>
<keyword evidence="2" id="KW-0812">Transmembrane</keyword>
<sequence>MYRTINFRLPARRSAAVLGAATAVAAGAVLAVAPAVQAVPATAHDTGAATATDLRAGLDVSLLGRTVDVPVNVSLNDVHAPADAKQTALTVTVGHGVEAGRAVNLLRASAATANATTGPDKAQGVADIVGADLHVPGLPLLSVVKLDAVTSTATCQVGHRPTASSHLVGLTVLGRRTELSAIGTTKVAVPGVGEVDLELTDAVTTSATAAATALHLKVDIDPLSLGVAHVTGDITLAQATCRTPKGDSGSSSGGASTGGSSSGAATAGSSGGSSTGGADTGGSTGGHSSGGSGNGGGTSGGSGSGGSSGSAGSAGSSGSSGSAGSSGSSASGGSGGSGAQTVADTSSTGDLAETGASSSTPYVAGGAAALVAAGALTFVVANRRRRAAGSPTGGDA</sequence>
<accession>A0A7U3UQ03</accession>
<reference evidence="4 5" key="2">
    <citation type="journal article" date="2011" name="J. Antibiot.">
        <title>Furaquinocins I and J: novel polyketide isoprenoid hybrid compounds from Streptomyces reveromyceticus SN-593.</title>
        <authorList>
            <person name="Panthee S."/>
            <person name="Takahashi S."/>
            <person name="Takagi H."/>
            <person name="Nogawa T."/>
            <person name="Oowada E."/>
            <person name="Uramoto M."/>
            <person name="Osada H."/>
        </authorList>
    </citation>
    <scope>NUCLEOTIDE SEQUENCE [LARGE SCALE GENOMIC DNA]</scope>
    <source>
        <strain evidence="4 5">SN-593</strain>
    </source>
</reference>
<evidence type="ECO:0000256" key="2">
    <source>
        <dbReference type="SAM" id="Phobius"/>
    </source>
</evidence>
<dbReference type="Proteomes" id="UP000595703">
    <property type="component" value="Chromosome"/>
</dbReference>
<dbReference type="NCBIfam" id="NF041528">
    <property type="entry name" value="strep_LAETG"/>
    <property type="match status" value="1"/>
</dbReference>
<dbReference type="RefSeq" id="WP_237404609.1">
    <property type="nucleotide sequence ID" value="NZ_AP018365.1"/>
</dbReference>
<keyword evidence="2" id="KW-0472">Membrane</keyword>
<dbReference type="EMBL" id="AP018365">
    <property type="protein sequence ID" value="BBA96580.1"/>
    <property type="molecule type" value="Genomic_DNA"/>
</dbReference>
<feature type="signal peptide" evidence="3">
    <location>
        <begin position="1"/>
        <end position="38"/>
    </location>
</feature>
<organism evidence="4 5">
    <name type="scientific">Actinacidiphila reveromycinica</name>
    <dbReference type="NCBI Taxonomy" id="659352"/>
    <lineage>
        <taxon>Bacteria</taxon>
        <taxon>Bacillati</taxon>
        <taxon>Actinomycetota</taxon>
        <taxon>Actinomycetes</taxon>
        <taxon>Kitasatosporales</taxon>
        <taxon>Streptomycetaceae</taxon>
        <taxon>Actinacidiphila</taxon>
    </lineage>
</organism>
<feature type="compositionally biased region" description="Polar residues" evidence="1">
    <location>
        <begin position="340"/>
        <end position="361"/>
    </location>
</feature>
<protein>
    <submittedName>
        <fullName evidence="4">Putative ATP/GTP binding protein</fullName>
    </submittedName>
</protein>
<feature type="chain" id="PRO_5038975119" evidence="3">
    <location>
        <begin position="39"/>
        <end position="396"/>
    </location>
</feature>